<proteinExistence type="predicted"/>
<evidence type="ECO:0000313" key="1">
    <source>
        <dbReference type="EMBL" id="KAI3672839.1"/>
    </source>
</evidence>
<comment type="caution">
    <text evidence="1">The sequence shown here is derived from an EMBL/GenBank/DDBJ whole genome shotgun (WGS) entry which is preliminary data.</text>
</comment>
<gene>
    <name evidence="1" type="ORF">L6452_38939</name>
</gene>
<sequence length="429" mass="47887">MILFLEGVYPTIPEYVANGPYVPFIIITAVPATSSTEAVPEREVVKEIRQWSDEDKKKVGLDDKSKTIISMALLVEVFHSIMHLKTTKAMWDTIYVQYEGTIEQSSQLKKNLVKDSKDSKTTPVALVSSEMIPSQRSSTLTITYSKLTDKGKYVSHHPQKATKVAKLKKVPSKPSSSKPSGSGSKITSNTQRSTPKLKIDILPKKSEKLKATFSYRKCYQCGLTDYISSKCLTATIAKKSTRVKMNTSKAKKVTKVEKPAKVKNTTKVKKLTKGKIATDVESSDDSKGIWYLDRGCSRHITGQRNLLADYKEEKGPSETFGGNGKGYTRGFGVLSNSTTTFRRVSYIDGLKHNLLNINVNWLWHKRLSHLNSKMLNNISSKEPVFGLPKHSYDKESLCSTCERGKQTKASFKSKQVSSVTSPLQLLHMD</sequence>
<reference evidence="2" key="1">
    <citation type="journal article" date="2022" name="Mol. Ecol. Resour.">
        <title>The genomes of chicory, endive, great burdock and yacon provide insights into Asteraceae palaeo-polyploidization history and plant inulin production.</title>
        <authorList>
            <person name="Fan W."/>
            <person name="Wang S."/>
            <person name="Wang H."/>
            <person name="Wang A."/>
            <person name="Jiang F."/>
            <person name="Liu H."/>
            <person name="Zhao H."/>
            <person name="Xu D."/>
            <person name="Zhang Y."/>
        </authorList>
    </citation>
    <scope>NUCLEOTIDE SEQUENCE [LARGE SCALE GENOMIC DNA]</scope>
    <source>
        <strain evidence="2">cv. Niubang</strain>
    </source>
</reference>
<evidence type="ECO:0000313" key="2">
    <source>
        <dbReference type="Proteomes" id="UP001055879"/>
    </source>
</evidence>
<dbReference type="EMBL" id="CM042061">
    <property type="protein sequence ID" value="KAI3672839.1"/>
    <property type="molecule type" value="Genomic_DNA"/>
</dbReference>
<organism evidence="1 2">
    <name type="scientific">Arctium lappa</name>
    <name type="common">Greater burdock</name>
    <name type="synonym">Lappa major</name>
    <dbReference type="NCBI Taxonomy" id="4217"/>
    <lineage>
        <taxon>Eukaryota</taxon>
        <taxon>Viridiplantae</taxon>
        <taxon>Streptophyta</taxon>
        <taxon>Embryophyta</taxon>
        <taxon>Tracheophyta</taxon>
        <taxon>Spermatophyta</taxon>
        <taxon>Magnoliopsida</taxon>
        <taxon>eudicotyledons</taxon>
        <taxon>Gunneridae</taxon>
        <taxon>Pentapetalae</taxon>
        <taxon>asterids</taxon>
        <taxon>campanulids</taxon>
        <taxon>Asterales</taxon>
        <taxon>Asteraceae</taxon>
        <taxon>Carduoideae</taxon>
        <taxon>Cardueae</taxon>
        <taxon>Arctiinae</taxon>
        <taxon>Arctium</taxon>
    </lineage>
</organism>
<accession>A0ACB8XR54</accession>
<dbReference type="Proteomes" id="UP001055879">
    <property type="component" value="Linkage Group LG15"/>
</dbReference>
<protein>
    <submittedName>
        <fullName evidence="1">Uncharacterized protein</fullName>
    </submittedName>
</protein>
<name>A0ACB8XR54_ARCLA</name>
<keyword evidence="2" id="KW-1185">Reference proteome</keyword>
<reference evidence="1 2" key="2">
    <citation type="journal article" date="2022" name="Mol. Ecol. Resour.">
        <title>The genomes of chicory, endive, great burdock and yacon provide insights into Asteraceae paleo-polyploidization history and plant inulin production.</title>
        <authorList>
            <person name="Fan W."/>
            <person name="Wang S."/>
            <person name="Wang H."/>
            <person name="Wang A."/>
            <person name="Jiang F."/>
            <person name="Liu H."/>
            <person name="Zhao H."/>
            <person name="Xu D."/>
            <person name="Zhang Y."/>
        </authorList>
    </citation>
    <scope>NUCLEOTIDE SEQUENCE [LARGE SCALE GENOMIC DNA]</scope>
    <source>
        <strain evidence="2">cv. Niubang</strain>
    </source>
</reference>